<sequence length="267" mass="29722">MYAAIDAGNRNTKFYDGKQLIKFPSAIGINELQRNLKGQRKPFDFEWEYEGKCGFAGTLAEDESEYAESRKDDSKAHFDALLRILIALHQFGVGIEFNIVVGQPIATHTEEEKTAIKNMLQRRHDLIVNGIRKTIVIRRCEISPEGAAAGLLAPGTGIVRVIDIGSGSVNYATLKDRQYINKSSFTFAEGMESKSNLQVAAFARQIGTKSVNRKWGKGDAVYLCGGGAPAILPYLQEEFFPHCQLLEPDPFFSNVKAFYMIARKIYG</sequence>
<evidence type="ECO:0000313" key="3">
    <source>
        <dbReference type="Proteomes" id="UP000252415"/>
    </source>
</evidence>
<comment type="caution">
    <text evidence="2">The sequence shown here is derived from an EMBL/GenBank/DDBJ whole genome shotgun (WGS) entry which is preliminary data.</text>
</comment>
<dbReference type="SUPFAM" id="SSF53067">
    <property type="entry name" value="Actin-like ATPase domain"/>
    <property type="match status" value="1"/>
</dbReference>
<gene>
    <name evidence="2" type="ORF">DFP97_1225</name>
</gene>
<protein>
    <submittedName>
        <fullName evidence="2">Plasmid segregation protein ParM</fullName>
    </submittedName>
</protein>
<dbReference type="InterPro" id="IPR040607">
    <property type="entry name" value="ALP_N"/>
</dbReference>
<evidence type="ECO:0000259" key="1">
    <source>
        <dbReference type="Pfam" id="PF17989"/>
    </source>
</evidence>
<dbReference type="AlphaFoldDB" id="A0A368VL32"/>
<dbReference type="Proteomes" id="UP000252415">
    <property type="component" value="Unassembled WGS sequence"/>
</dbReference>
<dbReference type="CDD" id="cd10227">
    <property type="entry name" value="ASKHA_NBD_ParM-like"/>
    <property type="match status" value="1"/>
</dbReference>
<keyword evidence="3" id="KW-1185">Reference proteome</keyword>
<dbReference type="Pfam" id="PF17989">
    <property type="entry name" value="ALP_N"/>
    <property type="match status" value="1"/>
</dbReference>
<reference evidence="2 3" key="1">
    <citation type="submission" date="2018-07" db="EMBL/GenBank/DDBJ databases">
        <title>Genomic Encyclopedia of Type Strains, Phase III (KMG-III): the genomes of soil and plant-associated and newly described type strains.</title>
        <authorList>
            <person name="Whitman W."/>
        </authorList>
    </citation>
    <scope>NUCLEOTIDE SEQUENCE [LARGE SCALE GENOMIC DNA]</scope>
    <source>
        <strain evidence="2 3">CECT 7506</strain>
    </source>
</reference>
<proteinExistence type="predicted"/>
<feature type="domain" description="Actin-like protein N-terminal" evidence="1">
    <location>
        <begin position="4"/>
        <end position="147"/>
    </location>
</feature>
<dbReference type="EMBL" id="QPJD01000022">
    <property type="protein sequence ID" value="RCW41569.1"/>
    <property type="molecule type" value="Genomic_DNA"/>
</dbReference>
<organism evidence="2 3">
    <name type="scientific">Paenibacillus prosopidis</name>
    <dbReference type="NCBI Taxonomy" id="630520"/>
    <lineage>
        <taxon>Bacteria</taxon>
        <taxon>Bacillati</taxon>
        <taxon>Bacillota</taxon>
        <taxon>Bacilli</taxon>
        <taxon>Bacillales</taxon>
        <taxon>Paenibacillaceae</taxon>
        <taxon>Paenibacillus</taxon>
    </lineage>
</organism>
<dbReference type="Gene3D" id="3.30.420.40">
    <property type="match status" value="1"/>
</dbReference>
<dbReference type="InterPro" id="IPR043129">
    <property type="entry name" value="ATPase_NBD"/>
</dbReference>
<name>A0A368VL32_9BACL</name>
<accession>A0A368VL32</accession>
<evidence type="ECO:0000313" key="2">
    <source>
        <dbReference type="EMBL" id="RCW41569.1"/>
    </source>
</evidence>